<evidence type="ECO:0000313" key="2">
    <source>
        <dbReference type="EMBL" id="CCQ50300.1"/>
    </source>
</evidence>
<dbReference type="AlphaFoldDB" id="T2IDH0"/>
<evidence type="ECO:0000313" key="3">
    <source>
        <dbReference type="Proteomes" id="UP000018348"/>
    </source>
</evidence>
<evidence type="ECO:0000256" key="1">
    <source>
        <dbReference type="SAM" id="Phobius"/>
    </source>
</evidence>
<dbReference type="EMBL" id="CAQK01000281">
    <property type="protein sequence ID" value="CCQ50300.1"/>
    <property type="molecule type" value="Genomic_DNA"/>
</dbReference>
<accession>T2IDH0</accession>
<name>T2IDH0_CROWT</name>
<gene>
    <name evidence="2" type="ORF">CWATWH8502_117</name>
</gene>
<protein>
    <submittedName>
        <fullName evidence="2">Uncharacterized protein</fullName>
    </submittedName>
</protein>
<dbReference type="RefSeq" id="WP_021830012.1">
    <property type="nucleotide sequence ID" value="NZ_CAQK01000281.1"/>
</dbReference>
<sequence>MNNSKENQPSFFDPVNLLIAVIIIAVILIISVSNLLENPESRQIRQTAEKKTEIICQRL</sequence>
<keyword evidence="1" id="KW-1133">Transmembrane helix</keyword>
<keyword evidence="1" id="KW-0812">Transmembrane</keyword>
<keyword evidence="1" id="KW-0472">Membrane</keyword>
<feature type="transmembrane region" description="Helical" evidence="1">
    <location>
        <begin position="15"/>
        <end position="36"/>
    </location>
</feature>
<comment type="caution">
    <text evidence="2">The sequence shown here is derived from an EMBL/GenBank/DDBJ whole genome shotgun (WGS) entry which is preliminary data.</text>
</comment>
<reference evidence="2 3" key="2">
    <citation type="submission" date="2013-09" db="EMBL/GenBank/DDBJ databases">
        <title>Whole genome comparison of six Crocosphaera watsonii strains with differing phenotypes.</title>
        <authorList>
            <person name="Bench S.R."/>
            <person name="Heller P."/>
            <person name="Frank I."/>
            <person name="Arciniega M."/>
            <person name="Shilova I.N."/>
            <person name="Zehr J.P."/>
        </authorList>
    </citation>
    <scope>NUCLEOTIDE SEQUENCE [LARGE SCALE GENOMIC DNA]</scope>
    <source>
        <strain evidence="2 3">WH 8502</strain>
    </source>
</reference>
<dbReference type="Proteomes" id="UP000018348">
    <property type="component" value="Unassembled WGS sequence"/>
</dbReference>
<organism evidence="2 3">
    <name type="scientific">Crocosphaera watsonii WH 8502</name>
    <dbReference type="NCBI Taxonomy" id="423474"/>
    <lineage>
        <taxon>Bacteria</taxon>
        <taxon>Bacillati</taxon>
        <taxon>Cyanobacteriota</taxon>
        <taxon>Cyanophyceae</taxon>
        <taxon>Oscillatoriophycideae</taxon>
        <taxon>Chroococcales</taxon>
        <taxon>Aphanothecaceae</taxon>
        <taxon>Crocosphaera</taxon>
    </lineage>
</organism>
<reference evidence="2 3" key="1">
    <citation type="submission" date="2013-01" db="EMBL/GenBank/DDBJ databases">
        <authorList>
            <person name="Bench S."/>
        </authorList>
    </citation>
    <scope>NUCLEOTIDE SEQUENCE [LARGE SCALE GENOMIC DNA]</scope>
    <source>
        <strain evidence="2 3">WH 8502</strain>
    </source>
</reference>
<proteinExistence type="predicted"/>